<keyword evidence="3" id="KW-1185">Reference proteome</keyword>
<dbReference type="PIRSF" id="PIRSF037087">
    <property type="entry name" value="UCP037087"/>
    <property type="match status" value="1"/>
</dbReference>
<dbReference type="EMBL" id="CP058350">
    <property type="protein sequence ID" value="QLF71076.1"/>
    <property type="molecule type" value="Genomic_DNA"/>
</dbReference>
<dbReference type="InterPro" id="IPR011051">
    <property type="entry name" value="RmlC_Cupin_sf"/>
</dbReference>
<dbReference type="Pfam" id="PF07883">
    <property type="entry name" value="Cupin_2"/>
    <property type="match status" value="1"/>
</dbReference>
<dbReference type="InterPro" id="IPR017102">
    <property type="entry name" value="UCP037087"/>
</dbReference>
<dbReference type="Proteomes" id="UP000308530">
    <property type="component" value="Chromosome"/>
</dbReference>
<dbReference type="InterPro" id="IPR052535">
    <property type="entry name" value="Bacilysin_H2HPP_isomerase"/>
</dbReference>
<proteinExistence type="predicted"/>
<dbReference type="SUPFAM" id="SSF51182">
    <property type="entry name" value="RmlC-like cupins"/>
    <property type="match status" value="1"/>
</dbReference>
<dbReference type="InterPro" id="IPR014710">
    <property type="entry name" value="RmlC-like_jellyroll"/>
</dbReference>
<dbReference type="InterPro" id="IPR013096">
    <property type="entry name" value="Cupin_2"/>
</dbReference>
<dbReference type="CDD" id="cd02210">
    <property type="entry name" value="cupin_BLR2406-like"/>
    <property type="match status" value="1"/>
</dbReference>
<accession>A0ABX6QR33</accession>
<dbReference type="Gene3D" id="2.60.120.10">
    <property type="entry name" value="Jelly Rolls"/>
    <property type="match status" value="1"/>
</dbReference>
<dbReference type="RefSeq" id="WP_138287771.1">
    <property type="nucleotide sequence ID" value="NZ_CP058350.1"/>
</dbReference>
<sequence>MNDVIEKPTCRVVRPGATFDGQQGLSYFEGIAAQTVGSTGLCMHLVTIPPGARARAHLHENHETAIYCLSGQAYTWFGERLEEHVVLHAGELMYIPAGVPHLPANLSNAPCTAVIARTDPNAQESVVLRPDLDHLVSF</sequence>
<evidence type="ECO:0000313" key="3">
    <source>
        <dbReference type="Proteomes" id="UP000308530"/>
    </source>
</evidence>
<name>A0ABX6QR33_9HYPH</name>
<dbReference type="PANTHER" id="PTHR40112:SF1">
    <property type="entry name" value="H2HPP ISOMERASE"/>
    <property type="match status" value="1"/>
</dbReference>
<evidence type="ECO:0000313" key="2">
    <source>
        <dbReference type="EMBL" id="QLF71076.1"/>
    </source>
</evidence>
<reference evidence="2 3" key="1">
    <citation type="submission" date="2020-06" db="EMBL/GenBank/DDBJ databases">
        <title>Genome sequence of Rhizobium sp strain ADMK78.</title>
        <authorList>
            <person name="Rahi P."/>
        </authorList>
    </citation>
    <scope>NUCLEOTIDE SEQUENCE [LARGE SCALE GENOMIC DNA]</scope>
    <source>
        <strain evidence="2 3">ADMK78</strain>
    </source>
</reference>
<evidence type="ECO:0000259" key="1">
    <source>
        <dbReference type="Pfam" id="PF07883"/>
    </source>
</evidence>
<gene>
    <name evidence="2" type="ORF">FE840_016795</name>
</gene>
<organism evidence="2 3">
    <name type="scientific">Peteryoungia desertarenae</name>
    <dbReference type="NCBI Taxonomy" id="1813451"/>
    <lineage>
        <taxon>Bacteria</taxon>
        <taxon>Pseudomonadati</taxon>
        <taxon>Pseudomonadota</taxon>
        <taxon>Alphaproteobacteria</taxon>
        <taxon>Hyphomicrobiales</taxon>
        <taxon>Rhizobiaceae</taxon>
        <taxon>Peteryoungia</taxon>
    </lineage>
</organism>
<protein>
    <submittedName>
        <fullName evidence="2">Cupin domain-containing protein</fullName>
    </submittedName>
</protein>
<dbReference type="PANTHER" id="PTHR40112">
    <property type="entry name" value="H2HPP ISOMERASE"/>
    <property type="match status" value="1"/>
</dbReference>
<feature type="domain" description="Cupin type-2" evidence="1">
    <location>
        <begin position="45"/>
        <end position="114"/>
    </location>
</feature>